<dbReference type="Proteomes" id="UP000824533">
    <property type="component" value="Linkage Group LG12"/>
</dbReference>
<dbReference type="EMBL" id="CM034398">
    <property type="protein sequence ID" value="KAJ0177340.1"/>
    <property type="molecule type" value="Genomic_DNA"/>
</dbReference>
<sequence>MAGTSLSDDGIVRELLTRRLPGELLAFFSKKLTPRQTTWPAYYRELLAVYDAVQHFRHVLEAQHVTINPDHKPLIYAFLQRYEKLPPPQLNQLSFFSQFITDILHVKGQDNVVSFPGTKFAIICDTSRGKARPFIPRDLRRAIFKRLHKLSHPGTRATTKLVTDRYWTRSCLDCQRCKITRHISTPVGTFTTPTQRFRHVHVDILGPLPHSKGFQYCLTTVDTFTR</sequence>
<protein>
    <submittedName>
        <fullName evidence="1">Uncharacterized protein</fullName>
    </submittedName>
</protein>
<name>A0ACC1D0I5_9NEOP</name>
<keyword evidence="2" id="KW-1185">Reference proteome</keyword>
<accession>A0ACC1D0I5</accession>
<proteinExistence type="predicted"/>
<gene>
    <name evidence="1" type="ORF">K1T71_007349</name>
</gene>
<comment type="caution">
    <text evidence="1">The sequence shown here is derived from an EMBL/GenBank/DDBJ whole genome shotgun (WGS) entry which is preliminary data.</text>
</comment>
<organism evidence="1 2">
    <name type="scientific">Dendrolimus kikuchii</name>
    <dbReference type="NCBI Taxonomy" id="765133"/>
    <lineage>
        <taxon>Eukaryota</taxon>
        <taxon>Metazoa</taxon>
        <taxon>Ecdysozoa</taxon>
        <taxon>Arthropoda</taxon>
        <taxon>Hexapoda</taxon>
        <taxon>Insecta</taxon>
        <taxon>Pterygota</taxon>
        <taxon>Neoptera</taxon>
        <taxon>Endopterygota</taxon>
        <taxon>Lepidoptera</taxon>
        <taxon>Glossata</taxon>
        <taxon>Ditrysia</taxon>
        <taxon>Bombycoidea</taxon>
        <taxon>Lasiocampidae</taxon>
        <taxon>Dendrolimus</taxon>
    </lineage>
</organism>
<reference evidence="1 2" key="1">
    <citation type="journal article" date="2021" name="Front. Genet.">
        <title>Chromosome-Level Genome Assembly Reveals Significant Gene Expansion in the Toll and IMD Signaling Pathways of Dendrolimus kikuchii.</title>
        <authorList>
            <person name="Zhou J."/>
            <person name="Wu P."/>
            <person name="Xiong Z."/>
            <person name="Liu N."/>
            <person name="Zhao N."/>
            <person name="Ji M."/>
            <person name="Qiu Y."/>
            <person name="Yang B."/>
        </authorList>
    </citation>
    <scope>NUCLEOTIDE SEQUENCE [LARGE SCALE GENOMIC DNA]</scope>
    <source>
        <strain evidence="1">Ann1</strain>
    </source>
</reference>
<evidence type="ECO:0000313" key="2">
    <source>
        <dbReference type="Proteomes" id="UP000824533"/>
    </source>
</evidence>
<evidence type="ECO:0000313" key="1">
    <source>
        <dbReference type="EMBL" id="KAJ0177340.1"/>
    </source>
</evidence>